<organism evidence="2 3">
    <name type="scientific">Pararge aegeria aegeria</name>
    <dbReference type="NCBI Taxonomy" id="348720"/>
    <lineage>
        <taxon>Eukaryota</taxon>
        <taxon>Metazoa</taxon>
        <taxon>Ecdysozoa</taxon>
        <taxon>Arthropoda</taxon>
        <taxon>Hexapoda</taxon>
        <taxon>Insecta</taxon>
        <taxon>Pterygota</taxon>
        <taxon>Neoptera</taxon>
        <taxon>Endopterygota</taxon>
        <taxon>Lepidoptera</taxon>
        <taxon>Glossata</taxon>
        <taxon>Ditrysia</taxon>
        <taxon>Papilionoidea</taxon>
        <taxon>Nymphalidae</taxon>
        <taxon>Satyrinae</taxon>
        <taxon>Satyrini</taxon>
        <taxon>Parargina</taxon>
        <taxon>Pararge</taxon>
    </lineage>
</organism>
<keyword evidence="3" id="KW-1185">Reference proteome</keyword>
<evidence type="ECO:0000313" key="3">
    <source>
        <dbReference type="Proteomes" id="UP000838756"/>
    </source>
</evidence>
<dbReference type="EMBL" id="CAKXAJ010016982">
    <property type="protein sequence ID" value="CAH2216812.1"/>
    <property type="molecule type" value="Genomic_DNA"/>
</dbReference>
<dbReference type="Proteomes" id="UP000838756">
    <property type="component" value="Unassembled WGS sequence"/>
</dbReference>
<sequence>EMLVAKEALAMDRAAALLKEKSKPRRPENECGRRRHRERHWLDTPASETDL</sequence>
<protein>
    <submittedName>
        <fullName evidence="2">Jg423 protein</fullName>
    </submittedName>
</protein>
<name>A0A8S4QN73_9NEOP</name>
<dbReference type="AlphaFoldDB" id="A0A8S4QN73"/>
<accession>A0A8S4QN73</accession>
<proteinExistence type="predicted"/>
<feature type="non-terminal residue" evidence="2">
    <location>
        <position position="1"/>
    </location>
</feature>
<reference evidence="2" key="1">
    <citation type="submission" date="2022-03" db="EMBL/GenBank/DDBJ databases">
        <authorList>
            <person name="Lindestad O."/>
        </authorList>
    </citation>
    <scope>NUCLEOTIDE SEQUENCE</scope>
</reference>
<feature type="region of interest" description="Disordered" evidence="1">
    <location>
        <begin position="18"/>
        <end position="51"/>
    </location>
</feature>
<comment type="caution">
    <text evidence="2">The sequence shown here is derived from an EMBL/GenBank/DDBJ whole genome shotgun (WGS) entry which is preliminary data.</text>
</comment>
<evidence type="ECO:0000256" key="1">
    <source>
        <dbReference type="SAM" id="MobiDB-lite"/>
    </source>
</evidence>
<evidence type="ECO:0000313" key="2">
    <source>
        <dbReference type="EMBL" id="CAH2216812.1"/>
    </source>
</evidence>
<gene>
    <name evidence="2" type="primary">jg423</name>
    <name evidence="2" type="ORF">PAEG_LOCUS4769</name>
</gene>
<feature type="compositionally biased region" description="Basic and acidic residues" evidence="1">
    <location>
        <begin position="18"/>
        <end position="32"/>
    </location>
</feature>